<organism evidence="3 5">
    <name type="scientific">Xanthomonas fragariae</name>
    <dbReference type="NCBI Taxonomy" id="48664"/>
    <lineage>
        <taxon>Bacteria</taxon>
        <taxon>Pseudomonadati</taxon>
        <taxon>Pseudomonadota</taxon>
        <taxon>Gammaproteobacteria</taxon>
        <taxon>Lysobacterales</taxon>
        <taxon>Lysobacteraceae</taxon>
        <taxon>Xanthomonas</taxon>
    </lineage>
</organism>
<evidence type="ECO:0000313" key="3">
    <source>
        <dbReference type="EMBL" id="SMR01617.1"/>
    </source>
</evidence>
<dbReference type="EMBL" id="LT853882">
    <property type="protein sequence ID" value="SMR00931.1"/>
    <property type="molecule type" value="Genomic_DNA"/>
</dbReference>
<evidence type="ECO:0000256" key="1">
    <source>
        <dbReference type="SAM" id="Phobius"/>
    </source>
</evidence>
<accession>A0A1Y6HEG8</accession>
<dbReference type="Proteomes" id="UP000195877">
    <property type="component" value="Chromosome 1"/>
</dbReference>
<evidence type="ECO:0000313" key="4">
    <source>
        <dbReference type="Proteomes" id="UP000195877"/>
    </source>
</evidence>
<keyword evidence="1" id="KW-0812">Transmembrane</keyword>
<dbReference type="KEGG" id="xfr:BER92_01445"/>
<dbReference type="GeneID" id="61895969"/>
<dbReference type="Proteomes" id="UP000195953">
    <property type="component" value="Chromosome 1"/>
</dbReference>
<sequence>MFHSIRSTQLIPAAISLLAAQTAANDGDAVAATVTQIAPTLDFRCGRTGTRNRDIWSDLPDIRSARDARGLTRWATSGVLFTAAAAVFAMALASFLLH</sequence>
<keyword evidence="1" id="KW-1133">Transmembrane helix</keyword>
<dbReference type="STRING" id="48664.BER92_01445"/>
<feature type="transmembrane region" description="Helical" evidence="1">
    <location>
        <begin position="74"/>
        <end position="97"/>
    </location>
</feature>
<dbReference type="RefSeq" id="WP_040762756.1">
    <property type="nucleotide sequence ID" value="NZ_CP016830.1"/>
</dbReference>
<dbReference type="OrthoDB" id="6009057at2"/>
<gene>
    <name evidence="3" type="ORF">PD5205_00297</name>
    <name evidence="2" type="ORF">PD885_03710</name>
</gene>
<keyword evidence="1" id="KW-0472">Membrane</keyword>
<proteinExistence type="predicted"/>
<protein>
    <submittedName>
        <fullName evidence="3">Uncharacterized protein</fullName>
    </submittedName>
</protein>
<keyword evidence="4" id="KW-1185">Reference proteome</keyword>
<evidence type="ECO:0000313" key="2">
    <source>
        <dbReference type="EMBL" id="SMR00931.1"/>
    </source>
</evidence>
<reference evidence="2 4" key="2">
    <citation type="submission" date="2017-05" db="EMBL/GenBank/DDBJ databases">
        <authorList>
            <person name="Blom J."/>
        </authorList>
    </citation>
    <scope>NUCLEOTIDE SEQUENCE [LARGE SCALE GENOMIC DNA]</scope>
    <source>
        <strain evidence="2">PD885</strain>
    </source>
</reference>
<evidence type="ECO:0000313" key="5">
    <source>
        <dbReference type="Proteomes" id="UP000195953"/>
    </source>
</evidence>
<reference evidence="3 5" key="1">
    <citation type="submission" date="2017-05" db="EMBL/GenBank/DDBJ databases">
        <authorList>
            <person name="Song R."/>
            <person name="Chenine A.L."/>
            <person name="Ruprecht R.M."/>
        </authorList>
    </citation>
    <scope>NUCLEOTIDE SEQUENCE [LARGE SCALE GENOMIC DNA]</scope>
    <source>
        <strain evidence="3">PD5205</strain>
    </source>
</reference>
<dbReference type="AlphaFoldDB" id="A0A1Y6HEG8"/>
<dbReference type="EMBL" id="LT853885">
    <property type="protein sequence ID" value="SMR01617.1"/>
    <property type="molecule type" value="Genomic_DNA"/>
</dbReference>
<name>A0A1Y6HEG8_9XANT</name>